<dbReference type="Gene3D" id="3.40.50.150">
    <property type="entry name" value="Vaccinia Virus protein VP39"/>
    <property type="match status" value="1"/>
</dbReference>
<dbReference type="AlphaFoldDB" id="A0A1B1N7P2"/>
<comment type="similarity">
    <text evidence="7">Belongs to the class I-like SAM-binding methyltransferase superfamily. TrmB family.</text>
</comment>
<dbReference type="PROSITE" id="PS51625">
    <property type="entry name" value="SAM_MT_TRMB"/>
    <property type="match status" value="1"/>
</dbReference>
<evidence type="ECO:0000256" key="8">
    <source>
        <dbReference type="SAM" id="MobiDB-lite"/>
    </source>
</evidence>
<keyword evidence="5 7" id="KW-0949">S-adenosyl-L-methionine</keyword>
<evidence type="ECO:0000256" key="6">
    <source>
        <dbReference type="ARBA" id="ARBA00022694"/>
    </source>
</evidence>
<dbReference type="EC" id="2.1.1.33" evidence="7"/>
<evidence type="ECO:0000256" key="1">
    <source>
        <dbReference type="ARBA" id="ARBA00000142"/>
    </source>
</evidence>
<comment type="catalytic activity">
    <reaction evidence="1 7">
        <text>guanosine(46) in tRNA + S-adenosyl-L-methionine = N(7)-methylguanosine(46) in tRNA + S-adenosyl-L-homocysteine</text>
        <dbReference type="Rhea" id="RHEA:42708"/>
        <dbReference type="Rhea" id="RHEA-COMP:10188"/>
        <dbReference type="Rhea" id="RHEA-COMP:10189"/>
        <dbReference type="ChEBI" id="CHEBI:57856"/>
        <dbReference type="ChEBI" id="CHEBI:59789"/>
        <dbReference type="ChEBI" id="CHEBI:74269"/>
        <dbReference type="ChEBI" id="CHEBI:74480"/>
        <dbReference type="EC" id="2.1.1.33"/>
    </reaction>
</comment>
<evidence type="ECO:0000313" key="10">
    <source>
        <dbReference type="Proteomes" id="UP000092482"/>
    </source>
</evidence>
<comment type="pathway">
    <text evidence="7">tRNA modification; N(7)-methylguanine-tRNA biosynthesis.</text>
</comment>
<dbReference type="InterPro" id="IPR055361">
    <property type="entry name" value="tRNA_methyltr_TrmB_bact"/>
</dbReference>
<dbReference type="GO" id="GO:0043527">
    <property type="term" value="C:tRNA methyltransferase complex"/>
    <property type="evidence" value="ECO:0007669"/>
    <property type="project" value="TreeGrafter"/>
</dbReference>
<feature type="binding site" evidence="7">
    <location>
        <position position="218"/>
    </location>
    <ligand>
        <name>substrate</name>
    </ligand>
</feature>
<dbReference type="Pfam" id="PF02390">
    <property type="entry name" value="Methyltransf_4"/>
    <property type="match status" value="1"/>
</dbReference>
<feature type="binding site" evidence="7">
    <location>
        <begin position="250"/>
        <end position="253"/>
    </location>
    <ligand>
        <name>substrate</name>
    </ligand>
</feature>
<evidence type="ECO:0000313" key="9">
    <source>
        <dbReference type="EMBL" id="ANS77453.1"/>
    </source>
</evidence>
<evidence type="ECO:0000256" key="5">
    <source>
        <dbReference type="ARBA" id="ARBA00022691"/>
    </source>
</evidence>
<dbReference type="CDD" id="cd02440">
    <property type="entry name" value="AdoMet_MTases"/>
    <property type="match status" value="1"/>
</dbReference>
<dbReference type="PANTHER" id="PTHR23417">
    <property type="entry name" value="3-DEOXY-D-MANNO-OCTULOSONIC-ACID TRANSFERASE/TRNA GUANINE-N 7 - -METHYLTRANSFERASE"/>
    <property type="match status" value="1"/>
</dbReference>
<proteinExistence type="inferred from homology"/>
<dbReference type="GO" id="GO:0008176">
    <property type="term" value="F:tRNA (guanine(46)-N7)-methyltransferase activity"/>
    <property type="evidence" value="ECO:0007669"/>
    <property type="project" value="UniProtKB-UniRule"/>
</dbReference>
<accession>A0A1B1N7P2</accession>
<feature type="binding site" evidence="7">
    <location>
        <position position="132"/>
    </location>
    <ligand>
        <name>S-adenosyl-L-methionine</name>
        <dbReference type="ChEBI" id="CHEBI:59789"/>
    </ligand>
</feature>
<comment type="function">
    <text evidence="2 7">Catalyzes the formation of N(7)-methylguanine at position 46 (m7G46) in tRNA.</text>
</comment>
<dbReference type="InterPro" id="IPR029063">
    <property type="entry name" value="SAM-dependent_MTases_sf"/>
</dbReference>
<dbReference type="Proteomes" id="UP000092482">
    <property type="component" value="Chromosome"/>
</dbReference>
<feature type="region of interest" description="Disordered" evidence="8">
    <location>
        <begin position="1"/>
        <end position="43"/>
    </location>
</feature>
<dbReference type="PATRIC" id="fig|1758689.4.peg.58"/>
<dbReference type="EMBL" id="CP014989">
    <property type="protein sequence ID" value="ANS77453.1"/>
    <property type="molecule type" value="Genomic_DNA"/>
</dbReference>
<dbReference type="InterPro" id="IPR003358">
    <property type="entry name" value="tRNA_(Gua-N-7)_MeTrfase_Trmb"/>
</dbReference>
<feature type="binding site" evidence="7">
    <location>
        <position position="182"/>
    </location>
    <ligand>
        <name>S-adenosyl-L-methionine</name>
        <dbReference type="ChEBI" id="CHEBI:59789"/>
    </ligand>
</feature>
<keyword evidence="4 7" id="KW-0808">Transferase</keyword>
<keyword evidence="10" id="KW-1185">Reference proteome</keyword>
<feature type="binding site" evidence="7">
    <location>
        <position position="107"/>
    </location>
    <ligand>
        <name>S-adenosyl-L-methionine</name>
        <dbReference type="ChEBI" id="CHEBI:59789"/>
    </ligand>
</feature>
<evidence type="ECO:0000256" key="2">
    <source>
        <dbReference type="ARBA" id="ARBA00003015"/>
    </source>
</evidence>
<dbReference type="SUPFAM" id="SSF53335">
    <property type="entry name" value="S-adenosyl-L-methionine-dependent methyltransferases"/>
    <property type="match status" value="1"/>
</dbReference>
<organism evidence="9 10">
    <name type="scientific">Serinicoccus hydrothermalis</name>
    <dbReference type="NCBI Taxonomy" id="1758689"/>
    <lineage>
        <taxon>Bacteria</taxon>
        <taxon>Bacillati</taxon>
        <taxon>Actinomycetota</taxon>
        <taxon>Actinomycetes</taxon>
        <taxon>Micrococcales</taxon>
        <taxon>Ornithinimicrobiaceae</taxon>
        <taxon>Serinicoccus</taxon>
    </lineage>
</organism>
<dbReference type="RefSeq" id="WP_237141406.1">
    <property type="nucleotide sequence ID" value="NZ_CP014989.1"/>
</dbReference>
<evidence type="ECO:0000256" key="3">
    <source>
        <dbReference type="ARBA" id="ARBA00022603"/>
    </source>
</evidence>
<feature type="binding site" evidence="7">
    <location>
        <position position="159"/>
    </location>
    <ligand>
        <name>S-adenosyl-L-methionine</name>
        <dbReference type="ChEBI" id="CHEBI:59789"/>
    </ligand>
</feature>
<protein>
    <recommendedName>
        <fullName evidence="7">tRNA (guanine-N(7)-)-methyltransferase</fullName>
        <ecNumber evidence="7">2.1.1.33</ecNumber>
    </recommendedName>
    <alternativeName>
        <fullName evidence="7">tRNA (guanine(46)-N(7))-methyltransferase</fullName>
    </alternativeName>
    <alternativeName>
        <fullName evidence="7">tRNA(m7G46)-methyltransferase</fullName>
    </alternativeName>
</protein>
<dbReference type="HAMAP" id="MF_01057">
    <property type="entry name" value="tRNA_methyltr_TrmB"/>
    <property type="match status" value="1"/>
</dbReference>
<dbReference type="STRING" id="1758689.SGUI_0057"/>
<evidence type="ECO:0000256" key="4">
    <source>
        <dbReference type="ARBA" id="ARBA00022679"/>
    </source>
</evidence>
<sequence>MTRPDTPSVRSDSGPDTPSVRQDPPKGHQAHGHPAVGPRPLARTRSFTRRGGRMLKDSHQAAWDRYADALVLEVPRPHGADGSTAVHPAYRIDPEQVFGRAAPLVVEIGSGSGDALVHAATTEPGWDFLALEVWRPGIGHALAKMGAEPLTNVRFVEADAALALQSMLPGGSAHEVWTFFPDPWPKNKHHKRRLVAPDFAGTVADLVPPGGLWRLATDWADYADHMRAVLDGHTAWELVSTERAPLRPMTRFERRGIEAGREIADLAYRRV</sequence>
<dbReference type="PANTHER" id="PTHR23417:SF14">
    <property type="entry name" value="PENTACOTRIPEPTIDE-REPEAT REGION OF PRORP DOMAIN-CONTAINING PROTEIN"/>
    <property type="match status" value="1"/>
</dbReference>
<keyword evidence="3 7" id="KW-0489">Methyltransferase</keyword>
<reference evidence="9 10" key="1">
    <citation type="submission" date="2016-03" db="EMBL/GenBank/DDBJ databases">
        <title>Shallow-sea hydrothermal system.</title>
        <authorList>
            <person name="Tang K."/>
        </authorList>
    </citation>
    <scope>NUCLEOTIDE SEQUENCE [LARGE SCALE GENOMIC DNA]</scope>
    <source>
        <strain evidence="9 10">JLT9</strain>
    </source>
</reference>
<keyword evidence="6 7" id="KW-0819">tRNA processing</keyword>
<dbReference type="UniPathway" id="UPA00989"/>
<dbReference type="NCBIfam" id="TIGR00091">
    <property type="entry name" value="tRNA (guanosine(46)-N7)-methyltransferase TrmB"/>
    <property type="match status" value="1"/>
</dbReference>
<feature type="compositionally biased region" description="Polar residues" evidence="8">
    <location>
        <begin position="8"/>
        <end position="20"/>
    </location>
</feature>
<feature type="binding site" evidence="7">
    <location>
        <position position="186"/>
    </location>
    <ligand>
        <name>substrate</name>
    </ligand>
</feature>
<gene>
    <name evidence="7" type="primary">trmB</name>
    <name evidence="9" type="ORF">SGUI_0057</name>
</gene>
<comment type="caution">
    <text evidence="7">Lacks conserved residue(s) required for the propagation of feature annotation.</text>
</comment>
<name>A0A1B1N7P2_9MICO</name>
<dbReference type="KEGG" id="serj:SGUI_0057"/>
<evidence type="ECO:0000256" key="7">
    <source>
        <dbReference type="HAMAP-Rule" id="MF_01057"/>
    </source>
</evidence>